<reference evidence="4" key="1">
    <citation type="submission" date="2017-02" db="EMBL/GenBank/DDBJ databases">
        <authorList>
            <person name="Daims H."/>
        </authorList>
    </citation>
    <scope>NUCLEOTIDE SEQUENCE [LARGE SCALE GENOMIC DNA]</scope>
</reference>
<sequence length="147" mass="16151">MQRIIEFVLNHYVYVLALAVVIYLLVQELLDAAFNKSSAISPLLAVAKMNDDSVTIIDVREPDMFIKGHIEGAISKPLSALASQLTSLDKYKKTTILTVCQNGTRSASAGKLLTKSGFENILVITGGMDAWQEDYKLPIKTISKYKG</sequence>
<dbReference type="Proteomes" id="UP000195667">
    <property type="component" value="Unassembled WGS sequence"/>
</dbReference>
<dbReference type="SMART" id="SM00450">
    <property type="entry name" value="RHOD"/>
    <property type="match status" value="1"/>
</dbReference>
<dbReference type="CDD" id="cd00158">
    <property type="entry name" value="RHOD"/>
    <property type="match status" value="1"/>
</dbReference>
<evidence type="ECO:0000313" key="4">
    <source>
        <dbReference type="Proteomes" id="UP000195667"/>
    </source>
</evidence>
<dbReference type="PANTHER" id="PTHR43031:SF1">
    <property type="entry name" value="PYRIDINE NUCLEOTIDE-DISULPHIDE OXIDOREDUCTASE"/>
    <property type="match status" value="1"/>
</dbReference>
<dbReference type="SUPFAM" id="SSF52821">
    <property type="entry name" value="Rhodanese/Cell cycle control phosphatase"/>
    <property type="match status" value="1"/>
</dbReference>
<evidence type="ECO:0000313" key="3">
    <source>
        <dbReference type="EMBL" id="SJM96568.1"/>
    </source>
</evidence>
<keyword evidence="1" id="KW-0812">Transmembrane</keyword>
<keyword evidence="4" id="KW-1185">Reference proteome</keyword>
<keyword evidence="1" id="KW-1133">Transmembrane helix</keyword>
<evidence type="ECO:0000256" key="1">
    <source>
        <dbReference type="SAM" id="Phobius"/>
    </source>
</evidence>
<dbReference type="PANTHER" id="PTHR43031">
    <property type="entry name" value="FAD-DEPENDENT OXIDOREDUCTASE"/>
    <property type="match status" value="1"/>
</dbReference>
<dbReference type="InterPro" id="IPR050229">
    <property type="entry name" value="GlpE_sulfurtransferase"/>
</dbReference>
<proteinExistence type="predicted"/>
<keyword evidence="1" id="KW-0472">Membrane</keyword>
<name>A0A1R4HK06_9GAMM</name>
<dbReference type="InterPro" id="IPR036873">
    <property type="entry name" value="Rhodanese-like_dom_sf"/>
</dbReference>
<evidence type="ECO:0000259" key="2">
    <source>
        <dbReference type="PROSITE" id="PS50206"/>
    </source>
</evidence>
<dbReference type="InterPro" id="IPR001763">
    <property type="entry name" value="Rhodanese-like_dom"/>
</dbReference>
<dbReference type="RefSeq" id="WP_087145380.1">
    <property type="nucleotide sequence ID" value="NZ_FUKI01000175.1"/>
</dbReference>
<dbReference type="Gene3D" id="3.40.250.10">
    <property type="entry name" value="Rhodanese-like domain"/>
    <property type="match status" value="1"/>
</dbReference>
<dbReference type="EMBL" id="FUKI01000175">
    <property type="protein sequence ID" value="SJM96568.1"/>
    <property type="molecule type" value="Genomic_DNA"/>
</dbReference>
<dbReference type="Pfam" id="PF00581">
    <property type="entry name" value="Rhodanese"/>
    <property type="match status" value="1"/>
</dbReference>
<dbReference type="OrthoDB" id="9808735at2"/>
<accession>A0A1R4HK06</accession>
<gene>
    <name evidence="3" type="ORF">CRENPOLYSF1_940006</name>
</gene>
<dbReference type="PROSITE" id="PS50206">
    <property type="entry name" value="RHODANESE_3"/>
    <property type="match status" value="1"/>
</dbReference>
<dbReference type="AlphaFoldDB" id="A0A1R4HK06"/>
<feature type="transmembrane region" description="Helical" evidence="1">
    <location>
        <begin position="7"/>
        <end position="26"/>
    </location>
</feature>
<organism evidence="3 4">
    <name type="scientific">Crenothrix polyspora</name>
    <dbReference type="NCBI Taxonomy" id="360316"/>
    <lineage>
        <taxon>Bacteria</taxon>
        <taxon>Pseudomonadati</taxon>
        <taxon>Pseudomonadota</taxon>
        <taxon>Gammaproteobacteria</taxon>
        <taxon>Methylococcales</taxon>
        <taxon>Crenotrichaceae</taxon>
        <taxon>Crenothrix</taxon>
    </lineage>
</organism>
<feature type="domain" description="Rhodanese" evidence="2">
    <location>
        <begin position="50"/>
        <end position="140"/>
    </location>
</feature>
<protein>
    <submittedName>
        <fullName evidence="3">Rhodanese-like protein</fullName>
    </submittedName>
</protein>